<dbReference type="FunFam" id="3.10.450.10:FF:000001">
    <property type="entry name" value="Cystatin-A"/>
    <property type="match status" value="1"/>
</dbReference>
<organism evidence="6 7">
    <name type="scientific">Paramuricea clavata</name>
    <name type="common">Red gorgonian</name>
    <name type="synonym">Violescent sea-whip</name>
    <dbReference type="NCBI Taxonomy" id="317549"/>
    <lineage>
        <taxon>Eukaryota</taxon>
        <taxon>Metazoa</taxon>
        <taxon>Cnidaria</taxon>
        <taxon>Anthozoa</taxon>
        <taxon>Octocorallia</taxon>
        <taxon>Malacalcyonacea</taxon>
        <taxon>Plexauridae</taxon>
        <taxon>Paramuricea</taxon>
    </lineage>
</organism>
<evidence type="ECO:0000256" key="5">
    <source>
        <dbReference type="ARBA" id="ARBA00022704"/>
    </source>
</evidence>
<evidence type="ECO:0000313" key="6">
    <source>
        <dbReference type="EMBL" id="CAB3991541.1"/>
    </source>
</evidence>
<dbReference type="GO" id="GO:0005829">
    <property type="term" value="C:cytosol"/>
    <property type="evidence" value="ECO:0007669"/>
    <property type="project" value="TreeGrafter"/>
</dbReference>
<comment type="caution">
    <text evidence="6">The sequence shown here is derived from an EMBL/GenBank/DDBJ whole genome shotgun (WGS) entry which is preliminary data.</text>
</comment>
<evidence type="ECO:0000256" key="3">
    <source>
        <dbReference type="ARBA" id="ARBA00022490"/>
    </source>
</evidence>
<keyword evidence="7" id="KW-1185">Reference proteome</keyword>
<proteinExistence type="inferred from homology"/>
<comment type="similarity">
    <text evidence="2">Belongs to the cystatin family.</text>
</comment>
<reference evidence="6" key="1">
    <citation type="submission" date="2020-04" db="EMBL/GenBank/DDBJ databases">
        <authorList>
            <person name="Alioto T."/>
            <person name="Alioto T."/>
            <person name="Gomez Garrido J."/>
        </authorList>
    </citation>
    <scope>NUCLEOTIDE SEQUENCE</scope>
    <source>
        <strain evidence="6">A484AB</strain>
    </source>
</reference>
<dbReference type="InterPro" id="IPR046350">
    <property type="entry name" value="Cystatin_sf"/>
</dbReference>
<keyword evidence="5" id="KW-0789">Thiol protease inhibitor</keyword>
<evidence type="ECO:0000256" key="2">
    <source>
        <dbReference type="ARBA" id="ARBA00009403"/>
    </source>
</evidence>
<dbReference type="EMBL" id="CACRXK020001870">
    <property type="protein sequence ID" value="CAB3991541.1"/>
    <property type="molecule type" value="Genomic_DNA"/>
</dbReference>
<accession>A0A7D9DQX6</accession>
<name>A0A7D9DQX6_PARCT</name>
<dbReference type="PANTHER" id="PTHR11414:SF21">
    <property type="entry name" value="CYSTATIN 14A, TANDEM DUPLICATE 1-RELATED"/>
    <property type="match status" value="1"/>
</dbReference>
<dbReference type="OrthoDB" id="2429551at2759"/>
<dbReference type="SUPFAM" id="SSF54403">
    <property type="entry name" value="Cystatin/monellin"/>
    <property type="match status" value="1"/>
</dbReference>
<sequence length="143" mass="16271">MACGLRLTVEARVGYEEEESDTFCDCVCEENMVRNPKPSPVKPADDEVQDMCEKVKEKVQEKTSKTFSDFKASSYRTLVDYVNSRIIVFIKVQVGEDNFMHLRIFRILPSRHGEVELEEILDEKNDSDPLEAFGMENGAVAAN</sequence>
<comment type="subcellular location">
    <subcellularLocation>
        <location evidence="1">Cytoplasm</location>
    </subcellularLocation>
</comment>
<dbReference type="Gene3D" id="3.10.450.10">
    <property type="match status" value="1"/>
</dbReference>
<evidence type="ECO:0000256" key="4">
    <source>
        <dbReference type="ARBA" id="ARBA00022690"/>
    </source>
</evidence>
<dbReference type="PANTHER" id="PTHR11414">
    <property type="entry name" value="CYSTATIN FAMILY MEMBER"/>
    <property type="match status" value="1"/>
</dbReference>
<evidence type="ECO:0000256" key="1">
    <source>
        <dbReference type="ARBA" id="ARBA00004496"/>
    </source>
</evidence>
<dbReference type="InterPro" id="IPR000010">
    <property type="entry name" value="Cystatin_dom"/>
</dbReference>
<gene>
    <name evidence="6" type="ORF">PACLA_8A019313</name>
</gene>
<dbReference type="InterPro" id="IPR001713">
    <property type="entry name" value="Prot_inh_stefin"/>
</dbReference>
<keyword evidence="4" id="KW-0646">Protease inhibitor</keyword>
<protein>
    <submittedName>
        <fullName evidence="6">Uncharacterized protein</fullName>
    </submittedName>
</protein>
<dbReference type="GO" id="GO:0004869">
    <property type="term" value="F:cysteine-type endopeptidase inhibitor activity"/>
    <property type="evidence" value="ECO:0007669"/>
    <property type="project" value="UniProtKB-KW"/>
</dbReference>
<dbReference type="Pfam" id="PF00031">
    <property type="entry name" value="Cystatin"/>
    <property type="match status" value="1"/>
</dbReference>
<keyword evidence="3" id="KW-0963">Cytoplasm</keyword>
<evidence type="ECO:0000313" key="7">
    <source>
        <dbReference type="Proteomes" id="UP001152795"/>
    </source>
</evidence>
<dbReference type="Proteomes" id="UP001152795">
    <property type="component" value="Unassembled WGS sequence"/>
</dbReference>
<dbReference type="AlphaFoldDB" id="A0A7D9DQX6"/>